<protein>
    <submittedName>
        <fullName evidence="1">Uncharacterized protein</fullName>
    </submittedName>
</protein>
<proteinExistence type="predicted"/>
<reference evidence="1" key="1">
    <citation type="journal article" date="2020" name="Nature">
        <title>Giant virus diversity and host interactions through global metagenomics.</title>
        <authorList>
            <person name="Schulz F."/>
            <person name="Roux S."/>
            <person name="Paez-Espino D."/>
            <person name="Jungbluth S."/>
            <person name="Walsh D.A."/>
            <person name="Denef V.J."/>
            <person name="McMahon K.D."/>
            <person name="Konstantinidis K.T."/>
            <person name="Eloe-Fadrosh E.A."/>
            <person name="Kyrpides N.C."/>
            <person name="Woyke T."/>
        </authorList>
    </citation>
    <scope>NUCLEOTIDE SEQUENCE</scope>
    <source>
        <strain evidence="1">GVMAG-S-1039698-54</strain>
    </source>
</reference>
<sequence>MLSLKSENALVKNLFVENINCHYEFQYYNKYNQLYSLQCVKDLEDQNKFTFTFPIKNKPYSYTASIYGIDNAKEYIDDIVQNYICE</sequence>
<name>A0A6C0AKF0_9ZZZZ</name>
<organism evidence="1">
    <name type="scientific">viral metagenome</name>
    <dbReference type="NCBI Taxonomy" id="1070528"/>
    <lineage>
        <taxon>unclassified sequences</taxon>
        <taxon>metagenomes</taxon>
        <taxon>organismal metagenomes</taxon>
    </lineage>
</organism>
<dbReference type="AlphaFoldDB" id="A0A6C0AKF0"/>
<dbReference type="EMBL" id="MN740676">
    <property type="protein sequence ID" value="QHS80258.1"/>
    <property type="molecule type" value="Genomic_DNA"/>
</dbReference>
<evidence type="ECO:0000313" key="1">
    <source>
        <dbReference type="EMBL" id="QHS80258.1"/>
    </source>
</evidence>
<accession>A0A6C0AKF0</accession>